<dbReference type="EMBL" id="FNHH01000027">
    <property type="protein sequence ID" value="SDM89119.1"/>
    <property type="molecule type" value="Genomic_DNA"/>
</dbReference>
<evidence type="ECO:0000259" key="1">
    <source>
        <dbReference type="SMART" id="SM00481"/>
    </source>
</evidence>
<dbReference type="InterPro" id="IPR003141">
    <property type="entry name" value="Pol/His_phosphatase_N"/>
</dbReference>
<keyword evidence="2" id="KW-0378">Hydrolase</keyword>
<evidence type="ECO:0000313" key="3">
    <source>
        <dbReference type="Proteomes" id="UP000199226"/>
    </source>
</evidence>
<evidence type="ECO:0000313" key="2">
    <source>
        <dbReference type="EMBL" id="SDM89119.1"/>
    </source>
</evidence>
<dbReference type="GO" id="GO:0005829">
    <property type="term" value="C:cytosol"/>
    <property type="evidence" value="ECO:0007669"/>
    <property type="project" value="TreeGrafter"/>
</dbReference>
<gene>
    <name evidence="2" type="ORF">SAMN05421813_12746</name>
</gene>
<dbReference type="RefSeq" id="WP_090706287.1">
    <property type="nucleotide sequence ID" value="NZ_FNHH01000027.1"/>
</dbReference>
<keyword evidence="3" id="KW-1185">Reference proteome</keyword>
<accession>A0A1G9WXG0</accession>
<proteinExistence type="predicted"/>
<dbReference type="SUPFAM" id="SSF89550">
    <property type="entry name" value="PHP domain-like"/>
    <property type="match status" value="1"/>
</dbReference>
<reference evidence="3" key="1">
    <citation type="submission" date="2016-10" db="EMBL/GenBank/DDBJ databases">
        <authorList>
            <person name="Varghese N."/>
            <person name="Submissions S."/>
        </authorList>
    </citation>
    <scope>NUCLEOTIDE SEQUENCE [LARGE SCALE GENOMIC DNA]</scope>
    <source>
        <strain evidence="3">DSM 24536</strain>
    </source>
</reference>
<dbReference type="InterPro" id="IPR050243">
    <property type="entry name" value="PHP_phosphatase"/>
</dbReference>
<dbReference type="InterPro" id="IPR016195">
    <property type="entry name" value="Pol/histidinol_Pase-like"/>
</dbReference>
<dbReference type="Pfam" id="PF02811">
    <property type="entry name" value="PHP"/>
    <property type="match status" value="1"/>
</dbReference>
<organism evidence="2 3">
    <name type="scientific">Daejeonella rubra</name>
    <dbReference type="NCBI Taxonomy" id="990371"/>
    <lineage>
        <taxon>Bacteria</taxon>
        <taxon>Pseudomonadati</taxon>
        <taxon>Bacteroidota</taxon>
        <taxon>Sphingobacteriia</taxon>
        <taxon>Sphingobacteriales</taxon>
        <taxon>Sphingobacteriaceae</taxon>
        <taxon>Daejeonella</taxon>
    </lineage>
</organism>
<dbReference type="PANTHER" id="PTHR36928">
    <property type="entry name" value="PHOSPHATASE YCDX-RELATED"/>
    <property type="match status" value="1"/>
</dbReference>
<dbReference type="AlphaFoldDB" id="A0A1G9WXG0"/>
<feature type="domain" description="Polymerase/histidinol phosphatase N-terminal" evidence="1">
    <location>
        <begin position="25"/>
        <end position="102"/>
    </location>
</feature>
<dbReference type="OrthoDB" id="9804333at2"/>
<dbReference type="Proteomes" id="UP000199226">
    <property type="component" value="Unassembled WGS sequence"/>
</dbReference>
<sequence>MKKSIDYPYLISAKELLENKVVPRCDFHIHTNYTDGKATVGQVFEKAIAFGLEAIAFTEHTEPWHNLNPEWFSEYCKEIRENREIYKDKIKAYIGIEAPAISFEGELGATKEMFDGAEFILGAAHRYPGIEGRKVSELKNNEAIDLEFKTLIGLATSPLINSIAHIGGTCSKYCTPFPTHLIREVVQLAVKNNVAIEVNPVYHMPLRNFIELCAEENANITLGSNAHGFNDIGLIVKRIGEEI</sequence>
<dbReference type="GO" id="GO:0042578">
    <property type="term" value="F:phosphoric ester hydrolase activity"/>
    <property type="evidence" value="ECO:0007669"/>
    <property type="project" value="TreeGrafter"/>
</dbReference>
<protein>
    <submittedName>
        <fullName evidence="2">Putative hydrolase</fullName>
    </submittedName>
</protein>
<dbReference type="PANTHER" id="PTHR36928:SF1">
    <property type="entry name" value="PHOSPHATASE YCDX-RELATED"/>
    <property type="match status" value="1"/>
</dbReference>
<dbReference type="GO" id="GO:0008270">
    <property type="term" value="F:zinc ion binding"/>
    <property type="evidence" value="ECO:0007669"/>
    <property type="project" value="TreeGrafter"/>
</dbReference>
<dbReference type="InterPro" id="IPR004013">
    <property type="entry name" value="PHP_dom"/>
</dbReference>
<name>A0A1G9WXG0_9SPHI</name>
<dbReference type="Gene3D" id="3.20.20.140">
    <property type="entry name" value="Metal-dependent hydrolases"/>
    <property type="match status" value="1"/>
</dbReference>
<dbReference type="SMART" id="SM00481">
    <property type="entry name" value="POLIIIAc"/>
    <property type="match status" value="1"/>
</dbReference>
<dbReference type="STRING" id="990371.SAMN05421813_12746"/>